<comment type="caution">
    <text evidence="2">The sequence shown here is derived from an EMBL/GenBank/DDBJ whole genome shotgun (WGS) entry which is preliminary data.</text>
</comment>
<protein>
    <submittedName>
        <fullName evidence="2">Uncharacterized protein</fullName>
    </submittedName>
</protein>
<evidence type="ECO:0000256" key="1">
    <source>
        <dbReference type="SAM" id="Phobius"/>
    </source>
</evidence>
<gene>
    <name evidence="2" type="ORF">A5893_04530</name>
</gene>
<reference evidence="2 3" key="2">
    <citation type="submission" date="2016-06" db="EMBL/GenBank/DDBJ databases">
        <title>Pedobacter psychrophilus sp. nov., isolated from Antarctic fragmentary rock.</title>
        <authorList>
            <person name="Svec P."/>
        </authorList>
    </citation>
    <scope>NUCLEOTIDE SEQUENCE [LARGE SCALE GENOMIC DNA]</scope>
    <source>
        <strain evidence="2 3">CCM 8644</strain>
    </source>
</reference>
<evidence type="ECO:0000313" key="3">
    <source>
        <dbReference type="Proteomes" id="UP000078459"/>
    </source>
</evidence>
<dbReference type="OrthoDB" id="676275at2"/>
<dbReference type="RefSeq" id="WP_068821406.1">
    <property type="nucleotide sequence ID" value="NZ_LWHJ01000011.1"/>
</dbReference>
<dbReference type="Proteomes" id="UP000078459">
    <property type="component" value="Unassembled WGS sequence"/>
</dbReference>
<dbReference type="STRING" id="1826909.A5893_04530"/>
<accession>A0A179DNR8</accession>
<keyword evidence="1" id="KW-0472">Membrane</keyword>
<feature type="transmembrane region" description="Helical" evidence="1">
    <location>
        <begin position="48"/>
        <end position="66"/>
    </location>
</feature>
<name>A0A179DNR8_9SPHI</name>
<proteinExistence type="predicted"/>
<dbReference type="AlphaFoldDB" id="A0A179DNR8"/>
<organism evidence="2 3">
    <name type="scientific">Pedobacter psychrophilus</name>
    <dbReference type="NCBI Taxonomy" id="1826909"/>
    <lineage>
        <taxon>Bacteria</taxon>
        <taxon>Pseudomonadati</taxon>
        <taxon>Bacteroidota</taxon>
        <taxon>Sphingobacteriia</taxon>
        <taxon>Sphingobacteriales</taxon>
        <taxon>Sphingobacteriaceae</taxon>
        <taxon>Pedobacter</taxon>
    </lineage>
</organism>
<sequence>MRCDNGSASNAISAQIFKSLPTNVKNRIHDKKHYLLHKSYKMLKYNRITLTFLFSLSIGIAFSQPITDFKTMNHVYEDWLDRRGYKGSDCPTMYYKESIDPEIIKSTIQILSEKMTFPLSELYMGENKKPLIITSTERTYLISELNKLKDFAWPSKMFPNSVVVTINDIRKVFSITSKYPETKSAMCSIIYGFSKPIFIRNNTICLYLSQEQYGESNSQSTFSFYKKNGLEWEEYADVFIDFGKEIEEKQKPNEKSTPVSTISNEQLELLSKKIFHAFQNNQLDSFTSLAPNFEDKLIILKMQGVSAPTKEKLPMYKEIYEKSKGVVEEKFKSILNKAKENNIDLSKATFDSFKRQDEELNLSLEGNGKSFINTSLDVFFNYENRKFVINIPEIYNVNNSLKIHLRITLNEVK</sequence>
<keyword evidence="1" id="KW-0812">Transmembrane</keyword>
<reference evidence="2 3" key="1">
    <citation type="submission" date="2016-04" db="EMBL/GenBank/DDBJ databases">
        <authorList>
            <person name="Evans L.H."/>
            <person name="Alamgir A."/>
            <person name="Owens N."/>
            <person name="Weber N.D."/>
            <person name="Virtaneva K."/>
            <person name="Barbian K."/>
            <person name="Babar A."/>
            <person name="Rosenke K."/>
        </authorList>
    </citation>
    <scope>NUCLEOTIDE SEQUENCE [LARGE SCALE GENOMIC DNA]</scope>
    <source>
        <strain evidence="2 3">CCM 8644</strain>
    </source>
</reference>
<evidence type="ECO:0000313" key="2">
    <source>
        <dbReference type="EMBL" id="OAQ42380.1"/>
    </source>
</evidence>
<keyword evidence="3" id="KW-1185">Reference proteome</keyword>
<keyword evidence="1" id="KW-1133">Transmembrane helix</keyword>
<dbReference type="EMBL" id="LWHJ01000011">
    <property type="protein sequence ID" value="OAQ42380.1"/>
    <property type="molecule type" value="Genomic_DNA"/>
</dbReference>